<evidence type="ECO:0000256" key="6">
    <source>
        <dbReference type="ARBA" id="ARBA00022801"/>
    </source>
</evidence>
<dbReference type="PANTHER" id="PTHR22930">
    <property type="match status" value="1"/>
</dbReference>
<keyword evidence="6" id="KW-0378">Hydrolase</keyword>
<evidence type="ECO:0000256" key="4">
    <source>
        <dbReference type="ARBA" id="ARBA00022722"/>
    </source>
</evidence>
<feature type="domain" description="DUF8040" evidence="9">
    <location>
        <begin position="128"/>
        <end position="215"/>
    </location>
</feature>
<dbReference type="Pfam" id="PF26138">
    <property type="entry name" value="DUF8040"/>
    <property type="match status" value="1"/>
</dbReference>
<evidence type="ECO:0000313" key="10">
    <source>
        <dbReference type="EMBL" id="KAF7802772.1"/>
    </source>
</evidence>
<comment type="subcellular location">
    <subcellularLocation>
        <location evidence="2">Nucleus</location>
    </subcellularLocation>
</comment>
<organism evidence="10 11">
    <name type="scientific">Senna tora</name>
    <dbReference type="NCBI Taxonomy" id="362788"/>
    <lineage>
        <taxon>Eukaryota</taxon>
        <taxon>Viridiplantae</taxon>
        <taxon>Streptophyta</taxon>
        <taxon>Embryophyta</taxon>
        <taxon>Tracheophyta</taxon>
        <taxon>Spermatophyta</taxon>
        <taxon>Magnoliopsida</taxon>
        <taxon>eudicotyledons</taxon>
        <taxon>Gunneridae</taxon>
        <taxon>Pentapetalae</taxon>
        <taxon>rosids</taxon>
        <taxon>fabids</taxon>
        <taxon>Fabales</taxon>
        <taxon>Fabaceae</taxon>
        <taxon>Caesalpinioideae</taxon>
        <taxon>Cassia clade</taxon>
        <taxon>Senna</taxon>
    </lineage>
</organism>
<evidence type="ECO:0000259" key="9">
    <source>
        <dbReference type="Pfam" id="PF26138"/>
    </source>
</evidence>
<evidence type="ECO:0000259" key="8">
    <source>
        <dbReference type="Pfam" id="PF13359"/>
    </source>
</evidence>
<protein>
    <submittedName>
        <fullName evidence="10">Protein ALP1-like</fullName>
    </submittedName>
</protein>
<dbReference type="GO" id="GO:0046872">
    <property type="term" value="F:metal ion binding"/>
    <property type="evidence" value="ECO:0007669"/>
    <property type="project" value="UniProtKB-KW"/>
</dbReference>
<dbReference type="GO" id="GO:0005634">
    <property type="term" value="C:nucleus"/>
    <property type="evidence" value="ECO:0007669"/>
    <property type="project" value="UniProtKB-SubCell"/>
</dbReference>
<reference evidence="10" key="1">
    <citation type="submission" date="2020-09" db="EMBL/GenBank/DDBJ databases">
        <title>Genome-Enabled Discovery of Anthraquinone Biosynthesis in Senna tora.</title>
        <authorList>
            <person name="Kang S.-H."/>
            <person name="Pandey R.P."/>
            <person name="Lee C.-M."/>
            <person name="Sim J.-S."/>
            <person name="Jeong J.-T."/>
            <person name="Choi B.-S."/>
            <person name="Jung M."/>
            <person name="Ginzburg D."/>
            <person name="Zhao K."/>
            <person name="Won S.Y."/>
            <person name="Oh T.-J."/>
            <person name="Yu Y."/>
            <person name="Kim N.-H."/>
            <person name="Lee O.R."/>
            <person name="Lee T.-H."/>
            <person name="Bashyal P."/>
            <person name="Kim T.-S."/>
            <person name="Lee W.-H."/>
            <person name="Kawkins C."/>
            <person name="Kim C.-K."/>
            <person name="Kim J.S."/>
            <person name="Ahn B.O."/>
            <person name="Rhee S.Y."/>
            <person name="Sohng J.K."/>
        </authorList>
    </citation>
    <scope>NUCLEOTIDE SEQUENCE</scope>
    <source>
        <tissue evidence="10">Leaf</tissue>
    </source>
</reference>
<comment type="similarity">
    <text evidence="3">Belongs to the HARBI1 family.</text>
</comment>
<name>A0A834SKP3_9FABA</name>
<evidence type="ECO:0000256" key="5">
    <source>
        <dbReference type="ARBA" id="ARBA00022723"/>
    </source>
</evidence>
<keyword evidence="5" id="KW-0479">Metal-binding</keyword>
<dbReference type="GO" id="GO:0004518">
    <property type="term" value="F:nuclease activity"/>
    <property type="evidence" value="ECO:0007669"/>
    <property type="project" value="UniProtKB-KW"/>
</dbReference>
<dbReference type="OrthoDB" id="911771at2759"/>
<comment type="caution">
    <text evidence="10">The sequence shown here is derived from an EMBL/GenBank/DDBJ whole genome shotgun (WGS) entry which is preliminary data.</text>
</comment>
<dbReference type="AlphaFoldDB" id="A0A834SKP3"/>
<dbReference type="InterPro" id="IPR045249">
    <property type="entry name" value="HARBI1-like"/>
</dbReference>
<keyword evidence="7" id="KW-0539">Nucleus</keyword>
<dbReference type="GO" id="GO:0016787">
    <property type="term" value="F:hydrolase activity"/>
    <property type="evidence" value="ECO:0007669"/>
    <property type="project" value="UniProtKB-KW"/>
</dbReference>
<dbReference type="InterPro" id="IPR027806">
    <property type="entry name" value="HARBI1_dom"/>
</dbReference>
<keyword evidence="11" id="KW-1185">Reference proteome</keyword>
<dbReference type="InterPro" id="IPR058353">
    <property type="entry name" value="DUF8040"/>
</dbReference>
<gene>
    <name evidence="10" type="ORF">G2W53_041883</name>
</gene>
<evidence type="ECO:0000256" key="3">
    <source>
        <dbReference type="ARBA" id="ARBA00006958"/>
    </source>
</evidence>
<accession>A0A834SKP3</accession>
<keyword evidence="4" id="KW-0540">Nuclease</keyword>
<evidence type="ECO:0000256" key="2">
    <source>
        <dbReference type="ARBA" id="ARBA00004123"/>
    </source>
</evidence>
<dbReference type="PANTHER" id="PTHR22930:SF293">
    <property type="entry name" value="PROTEIN ALP1-LIKE"/>
    <property type="match status" value="1"/>
</dbReference>
<dbReference type="Pfam" id="PF13359">
    <property type="entry name" value="DDE_Tnp_4"/>
    <property type="match status" value="1"/>
</dbReference>
<evidence type="ECO:0000256" key="1">
    <source>
        <dbReference type="ARBA" id="ARBA00001968"/>
    </source>
</evidence>
<evidence type="ECO:0000256" key="7">
    <source>
        <dbReference type="ARBA" id="ARBA00023242"/>
    </source>
</evidence>
<dbReference type="Proteomes" id="UP000634136">
    <property type="component" value="Unassembled WGS sequence"/>
</dbReference>
<proteinExistence type="inferred from homology"/>
<sequence length="322" mass="36512">MNRSVDIALHEVILRLSLSYKLQSPFPFIASSPMGIAALCSSIPTAIGDETIDHNYAEKSVWWPELEMEMAGNEVCFFNGPLSVLGSLESSQILFLKCAIAAFLLLFRQRRRIDRLTYTVDFYSHRRRFREMVYANDVSCFDQIRMCRATFDRLCGMLTTIGGLTPTKNMLVDEQVAIFLHILAHHIKNRVIQVEFCRSGESISRTFNQVLSCMMRLGGVLLKTPEPVPQDSTDGRWKWFKNCLGALDGTHIKIRVPNADKPRYRNRKGEISTNVLGVCSQDEQFIYVLTGWEGSEADGRLLWDAVNRPNGLKVPRGEVAIT</sequence>
<dbReference type="EMBL" id="JAAIUW010000013">
    <property type="protein sequence ID" value="KAF7802772.1"/>
    <property type="molecule type" value="Genomic_DNA"/>
</dbReference>
<comment type="cofactor">
    <cofactor evidence="1">
        <name>a divalent metal cation</name>
        <dbReference type="ChEBI" id="CHEBI:60240"/>
    </cofactor>
</comment>
<evidence type="ECO:0000313" key="11">
    <source>
        <dbReference type="Proteomes" id="UP000634136"/>
    </source>
</evidence>
<feature type="domain" description="DDE Tnp4" evidence="8">
    <location>
        <begin position="247"/>
        <end position="301"/>
    </location>
</feature>